<evidence type="ECO:0000256" key="2">
    <source>
        <dbReference type="ARBA" id="ARBA00022643"/>
    </source>
</evidence>
<dbReference type="RefSeq" id="WP_225674700.1">
    <property type="nucleotide sequence ID" value="NZ_JAEDAH010000053.1"/>
</dbReference>
<dbReference type="Gene3D" id="3.40.50.360">
    <property type="match status" value="1"/>
</dbReference>
<proteinExistence type="predicted"/>
<evidence type="ECO:0000313" key="5">
    <source>
        <dbReference type="Proteomes" id="UP000714380"/>
    </source>
</evidence>
<dbReference type="SUPFAM" id="SSF52218">
    <property type="entry name" value="Flavoproteins"/>
    <property type="match status" value="1"/>
</dbReference>
<dbReference type="PANTHER" id="PTHR30543">
    <property type="entry name" value="CHROMATE REDUCTASE"/>
    <property type="match status" value="1"/>
</dbReference>
<dbReference type="PANTHER" id="PTHR30543:SF21">
    <property type="entry name" value="NAD(P)H-DEPENDENT FMN REDUCTASE LOT6"/>
    <property type="match status" value="1"/>
</dbReference>
<accession>A0ABS7ZQT1</accession>
<keyword evidence="5" id="KW-1185">Reference proteome</keyword>
<keyword evidence="2" id="KW-0285">Flavoprotein</keyword>
<name>A0ABS7ZQT1_9GAMM</name>
<dbReference type="Pfam" id="PF03358">
    <property type="entry name" value="FMN_red"/>
    <property type="match status" value="1"/>
</dbReference>
<evidence type="ECO:0000259" key="3">
    <source>
        <dbReference type="Pfam" id="PF03358"/>
    </source>
</evidence>
<dbReference type="InterPro" id="IPR029039">
    <property type="entry name" value="Flavoprotein-like_sf"/>
</dbReference>
<evidence type="ECO:0000256" key="1">
    <source>
        <dbReference type="ARBA" id="ARBA00001917"/>
    </source>
</evidence>
<comment type="cofactor">
    <cofactor evidence="1">
        <name>FMN</name>
        <dbReference type="ChEBI" id="CHEBI:58210"/>
    </cofactor>
</comment>
<gene>
    <name evidence="4" type="ORF">I9W95_10700</name>
</gene>
<keyword evidence="2" id="KW-0288">FMN</keyword>
<dbReference type="EMBL" id="JAEDAH010000053">
    <property type="protein sequence ID" value="MCA6064076.1"/>
    <property type="molecule type" value="Genomic_DNA"/>
</dbReference>
<dbReference type="Proteomes" id="UP000714380">
    <property type="component" value="Unassembled WGS sequence"/>
</dbReference>
<dbReference type="InterPro" id="IPR050712">
    <property type="entry name" value="NAD(P)H-dep_reductase"/>
</dbReference>
<organism evidence="4 5">
    <name type="scientific">Thalassolituus marinus</name>
    <dbReference type="NCBI Taxonomy" id="671053"/>
    <lineage>
        <taxon>Bacteria</taxon>
        <taxon>Pseudomonadati</taxon>
        <taxon>Pseudomonadota</taxon>
        <taxon>Gammaproteobacteria</taxon>
        <taxon>Oceanospirillales</taxon>
        <taxon>Oceanospirillaceae</taxon>
        <taxon>Thalassolituus</taxon>
    </lineage>
</organism>
<dbReference type="InterPro" id="IPR005025">
    <property type="entry name" value="FMN_Rdtase-like_dom"/>
</dbReference>
<comment type="caution">
    <text evidence="4">The sequence shown here is derived from an EMBL/GenBank/DDBJ whole genome shotgun (WGS) entry which is preliminary data.</text>
</comment>
<reference evidence="4 5" key="1">
    <citation type="submission" date="2020-12" db="EMBL/GenBank/DDBJ databases">
        <title>Novel Thalassolituus-related marine hydrocarbonoclastic bacteria mediated algae-derived hydrocarbons mineralization in twilight zone of the northern South China Sea.</title>
        <authorList>
            <person name="Dong C."/>
        </authorList>
    </citation>
    <scope>NUCLEOTIDE SEQUENCE [LARGE SCALE GENOMIC DNA]</scope>
    <source>
        <strain evidence="4 5">IMCC1826</strain>
    </source>
</reference>
<sequence>MSSLTLFALCGSLRQQSINKACLLALQQLCSGYIDIVIDEDIGLLPLFNPDNEQHENKALARMKQQLAAADGLIIASPEYAHGISGVLKNALDWLVSGPEFVDKPVMLINTSARAHHAQAALREVVTTMSGAIIDEACVTVALLSKNPTADDILQMTSVTDTLLLGLAAFSRAIRTDQEITAEHAN</sequence>
<protein>
    <submittedName>
        <fullName evidence="4">NAD(P)H-dependent oxidoreductase</fullName>
    </submittedName>
</protein>
<evidence type="ECO:0000313" key="4">
    <source>
        <dbReference type="EMBL" id="MCA6064076.1"/>
    </source>
</evidence>
<feature type="domain" description="NADPH-dependent FMN reductase-like" evidence="3">
    <location>
        <begin position="6"/>
        <end position="139"/>
    </location>
</feature>